<dbReference type="PANTHER" id="PTHR34580:SF1">
    <property type="entry name" value="PROTEIN PAFC"/>
    <property type="match status" value="1"/>
</dbReference>
<dbReference type="Pfam" id="PF13280">
    <property type="entry name" value="WYL"/>
    <property type="match status" value="1"/>
</dbReference>
<dbReference type="InterPro" id="IPR051534">
    <property type="entry name" value="CBASS_pafABC_assoc_protein"/>
</dbReference>
<dbReference type="RefSeq" id="WP_260990458.1">
    <property type="nucleotide sequence ID" value="NZ_CP104450.1"/>
</dbReference>
<dbReference type="EMBL" id="CP104450">
    <property type="protein sequence ID" value="UXE38807.1"/>
    <property type="molecule type" value="Genomic_DNA"/>
</dbReference>
<accession>A0A9Q9JCD7</accession>
<protein>
    <submittedName>
        <fullName evidence="2">WYL domain-containing protein</fullName>
    </submittedName>
</protein>
<evidence type="ECO:0000313" key="3">
    <source>
        <dbReference type="Proteomes" id="UP001064206"/>
    </source>
</evidence>
<evidence type="ECO:0000313" key="2">
    <source>
        <dbReference type="EMBL" id="UXE38807.1"/>
    </source>
</evidence>
<dbReference type="PROSITE" id="PS52050">
    <property type="entry name" value="WYL"/>
    <property type="match status" value="1"/>
</dbReference>
<name>A0A9Q9JCD7_RAOOR</name>
<dbReference type="AlphaFoldDB" id="A0A9Q9JCD7"/>
<reference evidence="2" key="1">
    <citation type="submission" date="2022-09" db="EMBL/GenBank/DDBJ databases">
        <title>Multidrug resistance Raoultella ornithinolytica Strain MQB_Silv_108.</title>
        <authorList>
            <person name="Quintela-Baluja M."/>
        </authorList>
    </citation>
    <scope>NUCLEOTIDE SEQUENCE</scope>
    <source>
        <strain evidence="2">MQB_Silv_108</strain>
    </source>
</reference>
<dbReference type="InterPro" id="IPR026881">
    <property type="entry name" value="WYL_dom"/>
</dbReference>
<sequence>MAKRTNSVDTTFFSLELLRRIPRSQRITAQELHQQLTDAGIERNVRTIQRQLERLSQHFDLECDDRCRPYGWRWRVGSRGLSMAQLSPAESLLMQMAQAHLKHLLPAHLMASFSPFFSQAGHTLSHSEQAQREREWSQKVRVVAASQSLLPPVIQEGVFDAVSEALYYNRWLNIDYSNAHGTRRQVEVMPLGLAQQGSRLYLVCRFKGYDNERSLALNRITSAVCSTFHFSRPTDFNLKRYDDDGRFGFGEGRHIRIHFTLETARAQLLLESPLSSDQQVSELDDGRLRFSATVVDSPMLDGFLATFGNTISNIKRDIDDVSTEQENNDEYR</sequence>
<evidence type="ECO:0000259" key="1">
    <source>
        <dbReference type="Pfam" id="PF13280"/>
    </source>
</evidence>
<proteinExistence type="predicted"/>
<dbReference type="PANTHER" id="PTHR34580">
    <property type="match status" value="1"/>
</dbReference>
<dbReference type="Proteomes" id="UP001064206">
    <property type="component" value="Chromosome"/>
</dbReference>
<feature type="domain" description="WYL" evidence="1">
    <location>
        <begin position="158"/>
        <end position="223"/>
    </location>
</feature>
<organism evidence="2 3">
    <name type="scientific">Raoultella ornithinolytica</name>
    <name type="common">Klebsiella ornithinolytica</name>
    <dbReference type="NCBI Taxonomy" id="54291"/>
    <lineage>
        <taxon>Bacteria</taxon>
        <taxon>Pseudomonadati</taxon>
        <taxon>Pseudomonadota</taxon>
        <taxon>Gammaproteobacteria</taxon>
        <taxon>Enterobacterales</taxon>
        <taxon>Enterobacteriaceae</taxon>
        <taxon>Klebsiella/Raoultella group</taxon>
        <taxon>Raoultella</taxon>
    </lineage>
</organism>
<gene>
    <name evidence="2" type="ORF">N2J37_03165</name>
</gene>